<feature type="chain" id="PRO_5017789472" description="BTB domain-containing protein" evidence="3">
    <location>
        <begin position="20"/>
        <end position="782"/>
    </location>
</feature>
<dbReference type="STRING" id="5539.A0A3E2H8C4"/>
<dbReference type="SUPFAM" id="SSF54695">
    <property type="entry name" value="POZ domain"/>
    <property type="match status" value="1"/>
</dbReference>
<evidence type="ECO:0000259" key="4">
    <source>
        <dbReference type="PROSITE" id="PS50097"/>
    </source>
</evidence>
<feature type="domain" description="BTB" evidence="4">
    <location>
        <begin position="469"/>
        <end position="539"/>
    </location>
</feature>
<dbReference type="CDD" id="cd18186">
    <property type="entry name" value="BTB_POZ_ZBTB_KLHL-like"/>
    <property type="match status" value="1"/>
</dbReference>
<keyword evidence="6" id="KW-1185">Reference proteome</keyword>
<dbReference type="PANTHER" id="PTHR47843">
    <property type="entry name" value="BTB DOMAIN-CONTAINING PROTEIN-RELATED"/>
    <property type="match status" value="1"/>
</dbReference>
<dbReference type="Proteomes" id="UP000258309">
    <property type="component" value="Unassembled WGS sequence"/>
</dbReference>
<proteinExistence type="predicted"/>
<keyword evidence="1 3" id="KW-0732">Signal</keyword>
<evidence type="ECO:0000313" key="5">
    <source>
        <dbReference type="EMBL" id="RFU29666.1"/>
    </source>
</evidence>
<evidence type="ECO:0000313" key="6">
    <source>
        <dbReference type="Proteomes" id="UP000258309"/>
    </source>
</evidence>
<feature type="signal peptide" evidence="3">
    <location>
        <begin position="1"/>
        <end position="19"/>
    </location>
</feature>
<feature type="region of interest" description="Disordered" evidence="2">
    <location>
        <begin position="134"/>
        <end position="157"/>
    </location>
</feature>
<reference evidence="5 6" key="1">
    <citation type="submission" date="2018-05" db="EMBL/GenBank/DDBJ databases">
        <title>Draft genome sequence of Scytalidium lignicola DSM 105466, a ubiquitous saprotrophic fungus.</title>
        <authorList>
            <person name="Buettner E."/>
            <person name="Gebauer A.M."/>
            <person name="Hofrichter M."/>
            <person name="Liers C."/>
            <person name="Kellner H."/>
        </authorList>
    </citation>
    <scope>NUCLEOTIDE SEQUENCE [LARGE SCALE GENOMIC DNA]</scope>
    <source>
        <strain evidence="5 6">DSM 105466</strain>
    </source>
</reference>
<dbReference type="InterPro" id="IPR000210">
    <property type="entry name" value="BTB/POZ_dom"/>
</dbReference>
<dbReference type="Gene3D" id="3.30.710.10">
    <property type="entry name" value="Potassium Channel Kv1.1, Chain A"/>
    <property type="match status" value="1"/>
</dbReference>
<comment type="caution">
    <text evidence="5">The sequence shown here is derived from an EMBL/GenBank/DDBJ whole genome shotgun (WGS) entry which is preliminary data.</text>
</comment>
<dbReference type="PANTHER" id="PTHR47843:SF6">
    <property type="entry name" value="BTB DOMAIN-CONTAINING PROTEIN"/>
    <property type="match status" value="1"/>
</dbReference>
<evidence type="ECO:0000256" key="3">
    <source>
        <dbReference type="SAM" id="SignalP"/>
    </source>
</evidence>
<dbReference type="EMBL" id="NCSJ02000121">
    <property type="protein sequence ID" value="RFU29666.1"/>
    <property type="molecule type" value="Genomic_DNA"/>
</dbReference>
<dbReference type="InterPro" id="IPR018466">
    <property type="entry name" value="Kre9/Knh1-like_N"/>
</dbReference>
<dbReference type="AlphaFoldDB" id="A0A3E2H8C4"/>
<name>A0A3E2H8C4_SCYLI</name>
<accession>A0A3E2H8C4</accession>
<organism evidence="5 6">
    <name type="scientific">Scytalidium lignicola</name>
    <name type="common">Hyphomycete</name>
    <dbReference type="NCBI Taxonomy" id="5539"/>
    <lineage>
        <taxon>Eukaryota</taxon>
        <taxon>Fungi</taxon>
        <taxon>Dikarya</taxon>
        <taxon>Ascomycota</taxon>
        <taxon>Pezizomycotina</taxon>
        <taxon>Leotiomycetes</taxon>
        <taxon>Leotiomycetes incertae sedis</taxon>
        <taxon>Scytalidium</taxon>
    </lineage>
</organism>
<feature type="non-terminal residue" evidence="5">
    <location>
        <position position="1"/>
    </location>
</feature>
<feature type="region of interest" description="Disordered" evidence="2">
    <location>
        <begin position="557"/>
        <end position="607"/>
    </location>
</feature>
<feature type="non-terminal residue" evidence="5">
    <location>
        <position position="782"/>
    </location>
</feature>
<sequence length="782" mass="85089">MRTSFVSAAFLALVSSVFAQTPGFDAISAPAQDQTLAVGSTFDIKWAPNSVKGPVTIILLQGSTPSTLQLGQTVASSIDNLSGKFAWTIPASVGKFATYGFKIQLDSDPNTFQFSFPFHITAAAASSSTTTSTKVATSGHASSSTSTSTSASAPTSVSATLSAPASTKTVILSHGTGYTSTSTPCFTASRNSTVTTAIYTPVTTYPASNVTLSTTLVMTKTPVGFPASSGSAPTTTASGASPYETTNAGVMNVARGGFAVLGGMAIALFLYLESFRLANITMDIQLVLEDVVHWLGRSCYWLFSCPGSEKAVDWNCTLSSSSNRTVVSFPQETFSNFPTPLQDTQLNHIPAVLAVLDRKRLRHRRKPFTSYNSPILELPKASLVLSILLHKTTSTGVSRGMAGSSEAWRPSGTGPSDRGETSLDAAMRAPSTTTPDVVVLDFVEEEKKPKEVIDPTKDLWLSSVDGRHQSRIIPVRVGPHCETFLVHRDILTKSEYFRKALDGEFREAEDQAVDLPEENPAIFSFVVAFLYEEKFVPIKPIATALIAEPDKGKGKAITDDVALDGSDDGSDSGSASDERQWYNGIPPPPQPVILNRHGYPARARDRDRRRNSRNLLVSEDPVIEDRMSVEDLQAWCMAYSLSIDVYVCADRYLMQDFKSCISSWVINNFEIAGLDAAQPAVLASCKTLHRGVSSTDPLLKKVFARVGFLQARLWKRFPEETSAFFMENPELATLIMKEMIERREEDIQDDLPAMERPMPPPPIREDIFIQGPRRRYDAPLPY</sequence>
<evidence type="ECO:0000256" key="2">
    <source>
        <dbReference type="SAM" id="MobiDB-lite"/>
    </source>
</evidence>
<dbReference type="Pfam" id="PF10342">
    <property type="entry name" value="Kre9_KNH"/>
    <property type="match status" value="1"/>
</dbReference>
<evidence type="ECO:0000256" key="1">
    <source>
        <dbReference type="ARBA" id="ARBA00022729"/>
    </source>
</evidence>
<dbReference type="InterPro" id="IPR011333">
    <property type="entry name" value="SKP1/BTB/POZ_sf"/>
</dbReference>
<feature type="compositionally biased region" description="Acidic residues" evidence="2">
    <location>
        <begin position="561"/>
        <end position="570"/>
    </location>
</feature>
<feature type="region of interest" description="Disordered" evidence="2">
    <location>
        <begin position="398"/>
        <end position="422"/>
    </location>
</feature>
<dbReference type="OrthoDB" id="6359816at2759"/>
<protein>
    <recommendedName>
        <fullName evidence="4">BTB domain-containing protein</fullName>
    </recommendedName>
</protein>
<dbReference type="PROSITE" id="PS50097">
    <property type="entry name" value="BTB"/>
    <property type="match status" value="1"/>
</dbReference>
<gene>
    <name evidence="5" type="ORF">B7463_g6659</name>
</gene>